<dbReference type="EMBL" id="JARTLD010000025">
    <property type="protein sequence ID" value="MED5017767.1"/>
    <property type="molecule type" value="Genomic_DNA"/>
</dbReference>
<name>A0ABU6PSJ2_9BACL</name>
<dbReference type="SUPFAM" id="SSF56112">
    <property type="entry name" value="Protein kinase-like (PK-like)"/>
    <property type="match status" value="1"/>
</dbReference>
<dbReference type="EC" id="2.7.-.-" evidence="2"/>
<evidence type="ECO:0000259" key="1">
    <source>
        <dbReference type="Pfam" id="PF01636"/>
    </source>
</evidence>
<keyword evidence="3" id="KW-1185">Reference proteome</keyword>
<gene>
    <name evidence="2" type="ORF">P9847_10665</name>
</gene>
<dbReference type="Gene3D" id="3.30.200.20">
    <property type="entry name" value="Phosphorylase Kinase, domain 1"/>
    <property type="match status" value="1"/>
</dbReference>
<evidence type="ECO:0000313" key="3">
    <source>
        <dbReference type="Proteomes" id="UP001343257"/>
    </source>
</evidence>
<dbReference type="GO" id="GO:0016740">
    <property type="term" value="F:transferase activity"/>
    <property type="evidence" value="ECO:0007669"/>
    <property type="project" value="UniProtKB-KW"/>
</dbReference>
<keyword evidence="2" id="KW-0808">Transferase</keyword>
<dbReference type="RefSeq" id="WP_328277621.1">
    <property type="nucleotide sequence ID" value="NZ_JARTLD010000025.1"/>
</dbReference>
<reference evidence="2 3" key="1">
    <citation type="submission" date="2023-03" db="EMBL/GenBank/DDBJ databases">
        <title>Bacillus Genome Sequencing.</title>
        <authorList>
            <person name="Dunlap C."/>
        </authorList>
    </citation>
    <scope>NUCLEOTIDE SEQUENCE [LARGE SCALE GENOMIC DNA]</scope>
    <source>
        <strain evidence="2 3">NRS-52</strain>
    </source>
</reference>
<evidence type="ECO:0000313" key="2">
    <source>
        <dbReference type="EMBL" id="MED5017767.1"/>
    </source>
</evidence>
<dbReference type="CDD" id="cd05155">
    <property type="entry name" value="APH_ChoK_like_1"/>
    <property type="match status" value="1"/>
</dbReference>
<dbReference type="Gene3D" id="3.90.1200.10">
    <property type="match status" value="1"/>
</dbReference>
<dbReference type="PANTHER" id="PTHR21310:SF42">
    <property type="entry name" value="BIFUNCTIONAL AAC_APH"/>
    <property type="match status" value="1"/>
</dbReference>
<dbReference type="Proteomes" id="UP001343257">
    <property type="component" value="Unassembled WGS sequence"/>
</dbReference>
<dbReference type="InterPro" id="IPR002575">
    <property type="entry name" value="Aminoglycoside_PTrfase"/>
</dbReference>
<comment type="caution">
    <text evidence="2">The sequence shown here is derived from an EMBL/GenBank/DDBJ whole genome shotgun (WGS) entry which is preliminary data.</text>
</comment>
<proteinExistence type="predicted"/>
<dbReference type="PANTHER" id="PTHR21310">
    <property type="entry name" value="AMINOGLYCOSIDE PHOSPHOTRANSFERASE-RELATED-RELATED"/>
    <property type="match status" value="1"/>
</dbReference>
<dbReference type="InterPro" id="IPR011009">
    <property type="entry name" value="Kinase-like_dom_sf"/>
</dbReference>
<feature type="domain" description="Aminoglycoside phosphotransferase" evidence="1">
    <location>
        <begin position="30"/>
        <end position="256"/>
    </location>
</feature>
<accession>A0ABU6PSJ2</accession>
<dbReference type="Pfam" id="PF01636">
    <property type="entry name" value="APH"/>
    <property type="match status" value="1"/>
</dbReference>
<dbReference type="InterPro" id="IPR051678">
    <property type="entry name" value="AGP_Transferase"/>
</dbReference>
<protein>
    <submittedName>
        <fullName evidence="2">Aminoglycoside phosphotransferase family protein</fullName>
        <ecNumber evidence="2">2.7.-.-</ecNumber>
    </submittedName>
</protein>
<organism evidence="2 3">
    <name type="scientific">Paenibacillus chibensis</name>
    <dbReference type="NCBI Taxonomy" id="59846"/>
    <lineage>
        <taxon>Bacteria</taxon>
        <taxon>Bacillati</taxon>
        <taxon>Bacillota</taxon>
        <taxon>Bacilli</taxon>
        <taxon>Bacillales</taxon>
        <taxon>Paenibacillaceae</taxon>
        <taxon>Paenibacillus</taxon>
    </lineage>
</organism>
<sequence>MKNIDVTVVKRLIQEQFPDWSELEIKPVTNGGNDNRTFHLGNDMSVRLPSGEAYVPQVEKELKWLPILSKELSLPISTPLARGNPSKEYPFPWTVNKWIDGETLQLQNIHDLSQFAKDLGTFLNELQAIDTRGGPIAGKHNFYRGGNLAVYDPETRDAIKQNKDTLNGSLLNEIWELALNSTWVANPVWVHGDMAPGNILVKDGRLSAVIDFGILGVGDPSCDAAMAWTFFDAPSRKVFRNTLQMDEDTWNRARGWALWKALITYHSNRSSDKAIAEESYRIMKTIEQEYEFEETPDSEG</sequence>